<comment type="caution">
    <text evidence="1">The sequence shown here is derived from an EMBL/GenBank/DDBJ whole genome shotgun (WGS) entry which is preliminary data.</text>
</comment>
<evidence type="ECO:0000313" key="2">
    <source>
        <dbReference type="Proteomes" id="UP000474159"/>
    </source>
</evidence>
<gene>
    <name evidence="1" type="ORF">F6X53_25925</name>
</gene>
<accession>A0A6L3SR23</accession>
<sequence length="99" mass="10381">MDLDRFHASLGSEAPPPDLSAPLAALWWAERGEAGWGRAHALVQEAAGPVAAWVHAHLHRAEGDLGNAAYWYSRAGRPMAAGPLPAERAAIAAALLAEP</sequence>
<dbReference type="RefSeq" id="WP_151003771.1">
    <property type="nucleotide sequence ID" value="NZ_VZZK01000037.1"/>
</dbReference>
<evidence type="ECO:0000313" key="1">
    <source>
        <dbReference type="EMBL" id="KAB1074523.1"/>
    </source>
</evidence>
<dbReference type="EMBL" id="VZZK01000037">
    <property type="protein sequence ID" value="KAB1074523.1"/>
    <property type="molecule type" value="Genomic_DNA"/>
</dbReference>
<name>A0A6L3SR23_9HYPH</name>
<protein>
    <recommendedName>
        <fullName evidence="3">DUF309 domain-containing protein</fullName>
    </recommendedName>
</protein>
<dbReference type="AlphaFoldDB" id="A0A6L3SR23"/>
<proteinExistence type="predicted"/>
<reference evidence="1 2" key="1">
    <citation type="submission" date="2019-09" db="EMBL/GenBank/DDBJ databases">
        <title>YIM 48816 draft genome.</title>
        <authorList>
            <person name="Jiang L."/>
        </authorList>
    </citation>
    <scope>NUCLEOTIDE SEQUENCE [LARGE SCALE GENOMIC DNA]</scope>
    <source>
        <strain evidence="1 2">YIM 48816</strain>
    </source>
</reference>
<dbReference type="Proteomes" id="UP000474159">
    <property type="component" value="Unassembled WGS sequence"/>
</dbReference>
<keyword evidence="2" id="KW-1185">Reference proteome</keyword>
<organism evidence="1 2">
    <name type="scientific">Methylobacterium soli</name>
    <dbReference type="NCBI Taxonomy" id="553447"/>
    <lineage>
        <taxon>Bacteria</taxon>
        <taxon>Pseudomonadati</taxon>
        <taxon>Pseudomonadota</taxon>
        <taxon>Alphaproteobacteria</taxon>
        <taxon>Hyphomicrobiales</taxon>
        <taxon>Methylobacteriaceae</taxon>
        <taxon>Methylobacterium</taxon>
    </lineage>
</organism>
<dbReference type="OrthoDB" id="370799at2"/>
<evidence type="ECO:0008006" key="3">
    <source>
        <dbReference type="Google" id="ProtNLM"/>
    </source>
</evidence>